<organism evidence="2 3">
    <name type="scientific">Peiella sedimenti</name>
    <dbReference type="NCBI Taxonomy" id="3061083"/>
    <lineage>
        <taxon>Bacteria</taxon>
        <taxon>Pseudomonadati</taxon>
        <taxon>Pseudomonadota</taxon>
        <taxon>Alphaproteobacteria</taxon>
        <taxon>Caulobacterales</taxon>
        <taxon>Caulobacteraceae</taxon>
        <taxon>Peiella</taxon>
    </lineage>
</organism>
<dbReference type="EMBL" id="JAUKTR010000001">
    <property type="protein sequence ID" value="MDO1557945.1"/>
    <property type="molecule type" value="Genomic_DNA"/>
</dbReference>
<dbReference type="InterPro" id="IPR000182">
    <property type="entry name" value="GNAT_dom"/>
</dbReference>
<protein>
    <submittedName>
        <fullName evidence="2">GNAT family N-acetyltransferase</fullName>
    </submittedName>
</protein>
<dbReference type="InterPro" id="IPR016181">
    <property type="entry name" value="Acyl_CoA_acyltransferase"/>
</dbReference>
<dbReference type="Proteomes" id="UP001169063">
    <property type="component" value="Unassembled WGS sequence"/>
</dbReference>
<name>A0ABT8SIT1_9CAUL</name>
<dbReference type="Pfam" id="PF13302">
    <property type="entry name" value="Acetyltransf_3"/>
    <property type="match status" value="1"/>
</dbReference>
<evidence type="ECO:0000313" key="2">
    <source>
        <dbReference type="EMBL" id="MDO1557945.1"/>
    </source>
</evidence>
<feature type="domain" description="N-acetyltransferase" evidence="1">
    <location>
        <begin position="6"/>
        <end position="105"/>
    </location>
</feature>
<gene>
    <name evidence="2" type="ORF">Q0812_00710</name>
</gene>
<dbReference type="RefSeq" id="WP_302108371.1">
    <property type="nucleotide sequence ID" value="NZ_JAUKTR010000001.1"/>
</dbReference>
<dbReference type="SUPFAM" id="SSF55729">
    <property type="entry name" value="Acyl-CoA N-acyltransferases (Nat)"/>
    <property type="match status" value="1"/>
</dbReference>
<proteinExistence type="predicted"/>
<evidence type="ECO:0000313" key="3">
    <source>
        <dbReference type="Proteomes" id="UP001169063"/>
    </source>
</evidence>
<accession>A0ABT8SIT1</accession>
<comment type="caution">
    <text evidence="2">The sequence shown here is derived from an EMBL/GenBank/DDBJ whole genome shotgun (WGS) entry which is preliminary data.</text>
</comment>
<reference evidence="2" key="1">
    <citation type="submission" date="2023-07" db="EMBL/GenBank/DDBJ databases">
        <title>Brevundimonas soil sp. nov., isolated from the soil of chemical plant.</title>
        <authorList>
            <person name="Wu N."/>
        </authorList>
    </citation>
    <scope>NUCLEOTIDE SEQUENCE</scope>
    <source>
        <strain evidence="2">XZ-24</strain>
    </source>
</reference>
<dbReference type="Gene3D" id="3.40.630.30">
    <property type="match status" value="1"/>
</dbReference>
<evidence type="ECO:0000259" key="1">
    <source>
        <dbReference type="Pfam" id="PF13302"/>
    </source>
</evidence>
<keyword evidence="3" id="KW-1185">Reference proteome</keyword>
<sequence length="123" mass="13653">MIGATLKLRPIRPQDGRALHDWRADPAYLATGIDDGPADPIDHAEWFARCLARTDRILMIAEAARTEDAVGLVRYDENLHGPWAMVWAVAPHRRGRGWSRKISEAAEAHRPSGPRLSLLAEGV</sequence>